<evidence type="ECO:0000313" key="2">
    <source>
        <dbReference type="EMBL" id="KYQ58194.1"/>
    </source>
</evidence>
<dbReference type="Proteomes" id="UP000075809">
    <property type="component" value="Unassembled WGS sequence"/>
</dbReference>
<keyword evidence="1" id="KW-0812">Transmembrane</keyword>
<accession>A0A151XCT9</accession>
<feature type="transmembrane region" description="Helical" evidence="1">
    <location>
        <begin position="6"/>
        <end position="30"/>
    </location>
</feature>
<reference evidence="2" key="1">
    <citation type="submission" date="2015-09" db="EMBL/GenBank/DDBJ databases">
        <title>Trachymyrmex zeteki WGS genome.</title>
        <authorList>
            <person name="Nygaard S."/>
            <person name="Hu H."/>
            <person name="Boomsma J."/>
            <person name="Zhang G."/>
        </authorList>
    </citation>
    <scope>NUCLEOTIDE SEQUENCE [LARGE SCALE GENOMIC DNA]</scope>
    <source>
        <strain evidence="2">Tzet28-1</strain>
        <tissue evidence="2">Whole body</tissue>
    </source>
</reference>
<proteinExistence type="predicted"/>
<keyword evidence="1" id="KW-1133">Transmembrane helix</keyword>
<evidence type="ECO:0000313" key="3">
    <source>
        <dbReference type="Proteomes" id="UP000075809"/>
    </source>
</evidence>
<name>A0A151XCT9_9HYME</name>
<keyword evidence="3" id="KW-1185">Reference proteome</keyword>
<dbReference type="EMBL" id="KQ982294">
    <property type="protein sequence ID" value="KYQ58194.1"/>
    <property type="molecule type" value="Genomic_DNA"/>
</dbReference>
<organism evidence="2 3">
    <name type="scientific">Mycetomoellerius zeteki</name>
    <dbReference type="NCBI Taxonomy" id="64791"/>
    <lineage>
        <taxon>Eukaryota</taxon>
        <taxon>Metazoa</taxon>
        <taxon>Ecdysozoa</taxon>
        <taxon>Arthropoda</taxon>
        <taxon>Hexapoda</taxon>
        <taxon>Insecta</taxon>
        <taxon>Pterygota</taxon>
        <taxon>Neoptera</taxon>
        <taxon>Endopterygota</taxon>
        <taxon>Hymenoptera</taxon>
        <taxon>Apocrita</taxon>
        <taxon>Aculeata</taxon>
        <taxon>Formicoidea</taxon>
        <taxon>Formicidae</taxon>
        <taxon>Myrmicinae</taxon>
        <taxon>Mycetomoellerius</taxon>
    </lineage>
</organism>
<evidence type="ECO:0000256" key="1">
    <source>
        <dbReference type="SAM" id="Phobius"/>
    </source>
</evidence>
<keyword evidence="1" id="KW-0472">Membrane</keyword>
<gene>
    <name evidence="2" type="ORF">ALC60_02613</name>
</gene>
<protein>
    <submittedName>
        <fullName evidence="2">Uncharacterized protein</fullName>
    </submittedName>
</protein>
<dbReference type="AlphaFoldDB" id="A0A151XCT9"/>
<sequence length="79" mass="9058">MDGLTIAVIVLSIFCFTIMIVMLVCYFYAFRNLLCPPERRSKRRCRANPRGEFDNANRAAIPLNDIAQEESMPTESDKI</sequence>